<dbReference type="InterPro" id="IPR001308">
    <property type="entry name" value="ETF_a/FixB"/>
</dbReference>
<evidence type="ECO:0000256" key="4">
    <source>
        <dbReference type="ARBA" id="ARBA00022982"/>
    </source>
</evidence>
<feature type="binding site" evidence="8">
    <location>
        <position position="198"/>
    </location>
    <ligand>
        <name>FAD</name>
        <dbReference type="ChEBI" id="CHEBI:57692"/>
    </ligand>
</feature>
<dbReference type="SMART" id="SM00893">
    <property type="entry name" value="ETF"/>
    <property type="match status" value="1"/>
</dbReference>
<dbReference type="GO" id="GO:0009055">
    <property type="term" value="F:electron transfer activity"/>
    <property type="evidence" value="ECO:0007669"/>
    <property type="project" value="InterPro"/>
</dbReference>
<evidence type="ECO:0000256" key="3">
    <source>
        <dbReference type="ARBA" id="ARBA00022827"/>
    </source>
</evidence>
<dbReference type="Gene3D" id="3.40.50.620">
    <property type="entry name" value="HUPs"/>
    <property type="match status" value="1"/>
</dbReference>
<dbReference type="RefSeq" id="WP_027194716.1">
    <property type="nucleotide sequence ID" value="NZ_CP017563.2"/>
</dbReference>
<dbReference type="SUPFAM" id="SSF52402">
    <property type="entry name" value="Adenine nucleotide alpha hydrolases-like"/>
    <property type="match status" value="1"/>
</dbReference>
<dbReference type="KEGG" id="pspw:BJG93_31270"/>
<reference evidence="10" key="2">
    <citation type="submission" date="2021-06" db="EMBL/GenBank/DDBJ databases">
        <authorList>
            <person name="Rogers T.H."/>
            <person name="Ramsay J.P."/>
            <person name="Wang P."/>
            <person name="Terpolilli J."/>
        </authorList>
    </citation>
    <scope>NUCLEOTIDE SEQUENCE [LARGE SCALE GENOMIC DNA]</scope>
    <source>
        <strain evidence="10">WSM5005</strain>
        <plasmid evidence="10">pl1WSM5005</plasmid>
    </source>
</reference>
<proteinExistence type="inferred from homology"/>
<dbReference type="PANTHER" id="PTHR43153">
    <property type="entry name" value="ELECTRON TRANSFER FLAVOPROTEIN ALPHA"/>
    <property type="match status" value="1"/>
</dbReference>
<dbReference type="InterPro" id="IPR029035">
    <property type="entry name" value="DHS-like_NAD/FAD-binding_dom"/>
</dbReference>
<dbReference type="InterPro" id="IPR014731">
    <property type="entry name" value="ETF_asu_C"/>
</dbReference>
<dbReference type="PANTHER" id="PTHR43153:SF1">
    <property type="entry name" value="ELECTRON TRANSFER FLAVOPROTEIN SUBUNIT ALPHA, MITOCHONDRIAL"/>
    <property type="match status" value="1"/>
</dbReference>
<evidence type="ECO:0000313" key="10">
    <source>
        <dbReference type="EMBL" id="APA89921.1"/>
    </source>
</evidence>
<dbReference type="Gene3D" id="3.40.50.1220">
    <property type="entry name" value="TPP-binding domain"/>
    <property type="match status" value="1"/>
</dbReference>
<feature type="binding site" evidence="8">
    <location>
        <begin position="237"/>
        <end position="241"/>
    </location>
    <ligand>
        <name>FAD</name>
        <dbReference type="ChEBI" id="CHEBI:57692"/>
    </ligand>
</feature>
<keyword evidence="11" id="KW-1185">Reference proteome</keyword>
<dbReference type="FunFam" id="3.40.50.1220:FF:000001">
    <property type="entry name" value="Electron transfer flavoprotein, alpha subunit"/>
    <property type="match status" value="1"/>
</dbReference>
<evidence type="ECO:0000313" key="11">
    <source>
        <dbReference type="Proteomes" id="UP000179860"/>
    </source>
</evidence>
<protein>
    <recommendedName>
        <fullName evidence="6">Electron transfer flavoprotein subunit alpha</fullName>
    </recommendedName>
    <alternativeName>
        <fullName evidence="7">Electron transfer flavoprotein large subunit</fullName>
    </alternativeName>
</protein>
<evidence type="ECO:0000256" key="1">
    <source>
        <dbReference type="ARBA" id="ARBA00005817"/>
    </source>
</evidence>
<keyword evidence="4" id="KW-0249">Electron transport</keyword>
<name>A0A1I9YSN9_9BURK</name>
<evidence type="ECO:0000256" key="8">
    <source>
        <dbReference type="PIRSR" id="PIRSR000089-1"/>
    </source>
</evidence>
<geneLocation type="plasmid" evidence="10 11">
    <name>pl1WSM5005</name>
</geneLocation>
<feature type="binding site" evidence="8">
    <location>
        <begin position="223"/>
        <end position="224"/>
    </location>
    <ligand>
        <name>FAD</name>
        <dbReference type="ChEBI" id="CHEBI:57692"/>
    </ligand>
</feature>
<dbReference type="AlphaFoldDB" id="A0A1I9YSN9"/>
<evidence type="ECO:0000259" key="9">
    <source>
        <dbReference type="SMART" id="SM00893"/>
    </source>
</evidence>
<dbReference type="EMBL" id="CP017563">
    <property type="protein sequence ID" value="APA89921.1"/>
    <property type="molecule type" value="Genomic_DNA"/>
</dbReference>
<dbReference type="Pfam" id="PF00766">
    <property type="entry name" value="ETF_alpha"/>
    <property type="match status" value="1"/>
</dbReference>
<sequence>MRSLVVGEWEHGALAESTRRAVSAALQRGLPVDMMVPPAGAQAAAGIAGVERVLAVAGDAAHAPVPETLGTQLQAVSDDYALIVASHRSLGRSALPRAAALTGGAFLADVTGIDAQGLFTRGLYAGSVIAKVSVTARTTFATIRASSFGAAEASGGTATIVETNPAATFERTKLLERQASGQSGRDLSTARVVVSGGRGLASKDNMDRLGGLAERVGAALGASRAAVDAGYAPNAAQVGQTGKTVAPDVYFAFGISGAIQHLAGMKDSKVIVAVNKDPDAPIFSVADYGIVGDLFDVLGELEAHVSAKAA</sequence>
<keyword evidence="2" id="KW-0285">Flavoprotein</keyword>
<feature type="binding site" evidence="8">
    <location>
        <begin position="254"/>
        <end position="261"/>
    </location>
    <ligand>
        <name>FAD</name>
        <dbReference type="ChEBI" id="CHEBI:57692"/>
    </ligand>
</feature>
<evidence type="ECO:0000256" key="6">
    <source>
        <dbReference type="ARBA" id="ARBA00068674"/>
    </source>
</evidence>
<gene>
    <name evidence="10" type="ORF">BJG93_31270</name>
</gene>
<dbReference type="PIRSF" id="PIRSF000089">
    <property type="entry name" value="Electra_flavoP_a"/>
    <property type="match status" value="1"/>
</dbReference>
<comment type="similarity">
    <text evidence="1">Belongs to the ETF alpha-subunit/FixB family.</text>
</comment>
<comment type="function">
    <text evidence="5">The electron transfer flavoprotein serves as a specific electron acceptor for other dehydrogenases. It transfers the electrons to the main respiratory chain via ETF-ubiquinone oxidoreductase (ETF dehydrogenase).</text>
</comment>
<accession>A0A1I9YSN9</accession>
<reference evidence="10" key="1">
    <citation type="submission" date="2016-09" db="EMBL/GenBank/DDBJ databases">
        <title>The Complete Genome of Burkholderia sprentiae wsm5005.</title>
        <authorList>
            <person name="De Meyer S."/>
            <person name="Wang P."/>
            <person name="Terpolilli J."/>
        </authorList>
    </citation>
    <scope>NUCLEOTIDE SEQUENCE [LARGE SCALE GENOMIC DNA]</scope>
    <source>
        <strain evidence="10">WSM5005</strain>
        <plasmid evidence="10">pl1WSM5005</plasmid>
    </source>
</reference>
<dbReference type="OrthoDB" id="9770286at2"/>
<evidence type="ECO:0000256" key="7">
    <source>
        <dbReference type="ARBA" id="ARBA00079299"/>
    </source>
</evidence>
<dbReference type="GO" id="GO:0050660">
    <property type="term" value="F:flavin adenine dinucleotide binding"/>
    <property type="evidence" value="ECO:0007669"/>
    <property type="project" value="InterPro"/>
</dbReference>
<keyword evidence="3 8" id="KW-0274">FAD</keyword>
<keyword evidence="4" id="KW-0813">Transport</keyword>
<comment type="cofactor">
    <cofactor evidence="8">
        <name>FAD</name>
        <dbReference type="ChEBI" id="CHEBI:57692"/>
    </cofactor>
    <text evidence="8">Binds 1 FAD per dimer.</text>
</comment>
<keyword evidence="10" id="KW-0614">Plasmid</keyword>
<evidence type="ECO:0000256" key="5">
    <source>
        <dbReference type="ARBA" id="ARBA00025649"/>
    </source>
</evidence>
<dbReference type="SUPFAM" id="SSF52467">
    <property type="entry name" value="DHS-like NAD/FAD-binding domain"/>
    <property type="match status" value="1"/>
</dbReference>
<feature type="domain" description="Electron transfer flavoprotein alpha/beta-subunit N-terminal" evidence="9">
    <location>
        <begin position="3"/>
        <end position="178"/>
    </location>
</feature>
<dbReference type="Proteomes" id="UP000179860">
    <property type="component" value="Plasmid pl1WSM5005"/>
</dbReference>
<dbReference type="InterPro" id="IPR014730">
    <property type="entry name" value="ETF_a/b_N"/>
</dbReference>
<organism evidence="10 11">
    <name type="scientific">Paraburkholderia sprentiae WSM5005</name>
    <dbReference type="NCBI Taxonomy" id="754502"/>
    <lineage>
        <taxon>Bacteria</taxon>
        <taxon>Pseudomonadati</taxon>
        <taxon>Pseudomonadota</taxon>
        <taxon>Betaproteobacteria</taxon>
        <taxon>Burkholderiales</taxon>
        <taxon>Burkholderiaceae</taxon>
        <taxon>Paraburkholderia</taxon>
    </lineage>
</organism>
<feature type="binding site" evidence="8">
    <location>
        <position position="275"/>
    </location>
    <ligand>
        <name>FAD</name>
        <dbReference type="ChEBI" id="CHEBI:57692"/>
    </ligand>
</feature>
<dbReference type="InterPro" id="IPR014729">
    <property type="entry name" value="Rossmann-like_a/b/a_fold"/>
</dbReference>
<dbReference type="Pfam" id="PF01012">
    <property type="entry name" value="ETF"/>
    <property type="match status" value="1"/>
</dbReference>
<dbReference type="GO" id="GO:0033539">
    <property type="term" value="P:fatty acid beta-oxidation using acyl-CoA dehydrogenase"/>
    <property type="evidence" value="ECO:0007669"/>
    <property type="project" value="TreeGrafter"/>
</dbReference>
<evidence type="ECO:0000256" key="2">
    <source>
        <dbReference type="ARBA" id="ARBA00022630"/>
    </source>
</evidence>